<sequence length="54" mass="6014">KDEKNFEKRVKIVREIVERETVEVSHAGGNQFSDVKPLVDVMSGIEDCNGNPLG</sequence>
<evidence type="ECO:0000313" key="2">
    <source>
        <dbReference type="Proteomes" id="UP000789396"/>
    </source>
</evidence>
<dbReference type="Proteomes" id="UP000789396">
    <property type="component" value="Unassembled WGS sequence"/>
</dbReference>
<dbReference type="EMBL" id="CAJVPZ010041946">
    <property type="protein sequence ID" value="CAG8762767.1"/>
    <property type="molecule type" value="Genomic_DNA"/>
</dbReference>
<dbReference type="AlphaFoldDB" id="A0A9N9NWA1"/>
<reference evidence="1" key="1">
    <citation type="submission" date="2021-06" db="EMBL/GenBank/DDBJ databases">
        <authorList>
            <person name="Kallberg Y."/>
            <person name="Tangrot J."/>
            <person name="Rosling A."/>
        </authorList>
    </citation>
    <scope>NUCLEOTIDE SEQUENCE</scope>
    <source>
        <strain evidence="1">IN212</strain>
    </source>
</reference>
<name>A0A9N9NWA1_9GLOM</name>
<comment type="caution">
    <text evidence="1">The sequence shown here is derived from an EMBL/GenBank/DDBJ whole genome shotgun (WGS) entry which is preliminary data.</text>
</comment>
<gene>
    <name evidence="1" type="ORF">RFULGI_LOCUS14439</name>
</gene>
<feature type="non-terminal residue" evidence="1">
    <location>
        <position position="1"/>
    </location>
</feature>
<accession>A0A9N9NWA1</accession>
<evidence type="ECO:0000313" key="1">
    <source>
        <dbReference type="EMBL" id="CAG8762767.1"/>
    </source>
</evidence>
<proteinExistence type="predicted"/>
<protein>
    <submittedName>
        <fullName evidence="1">7360_t:CDS:1</fullName>
    </submittedName>
</protein>
<organism evidence="1 2">
    <name type="scientific">Racocetra fulgida</name>
    <dbReference type="NCBI Taxonomy" id="60492"/>
    <lineage>
        <taxon>Eukaryota</taxon>
        <taxon>Fungi</taxon>
        <taxon>Fungi incertae sedis</taxon>
        <taxon>Mucoromycota</taxon>
        <taxon>Glomeromycotina</taxon>
        <taxon>Glomeromycetes</taxon>
        <taxon>Diversisporales</taxon>
        <taxon>Gigasporaceae</taxon>
        <taxon>Racocetra</taxon>
    </lineage>
</organism>
<keyword evidence="2" id="KW-1185">Reference proteome</keyword>